<evidence type="ECO:0000256" key="1">
    <source>
        <dbReference type="ARBA" id="ARBA00022679"/>
    </source>
</evidence>
<keyword evidence="1 4" id="KW-0808">Transferase</keyword>
<dbReference type="InterPro" id="IPR000092">
    <property type="entry name" value="Polyprenyl_synt"/>
</dbReference>
<dbReference type="SFLD" id="SFLDG01017">
    <property type="entry name" value="Polyprenyl_Transferase_Like"/>
    <property type="match status" value="1"/>
</dbReference>
<evidence type="ECO:0000256" key="2">
    <source>
        <dbReference type="ARBA" id="ARBA00022723"/>
    </source>
</evidence>
<dbReference type="SUPFAM" id="SSF48576">
    <property type="entry name" value="Terpenoid synthases"/>
    <property type="match status" value="1"/>
</dbReference>
<evidence type="ECO:0000256" key="4">
    <source>
        <dbReference type="RuleBase" id="RU004466"/>
    </source>
</evidence>
<dbReference type="Proteomes" id="UP000236544">
    <property type="component" value="Unassembled WGS sequence"/>
</dbReference>
<dbReference type="GO" id="GO:0004659">
    <property type="term" value="F:prenyltransferase activity"/>
    <property type="evidence" value="ECO:0007669"/>
    <property type="project" value="InterPro"/>
</dbReference>
<dbReference type="EMBL" id="LN890574">
    <property type="protein sequence ID" value="CUS24459.1"/>
    <property type="molecule type" value="Genomic_DNA"/>
</dbReference>
<dbReference type="SFLD" id="SFLDS00005">
    <property type="entry name" value="Isoprenoid_Synthase_Type_I"/>
    <property type="match status" value="1"/>
</dbReference>
<dbReference type="PROSITE" id="PS00444">
    <property type="entry name" value="POLYPRENYL_SYNTHASE_2"/>
    <property type="match status" value="1"/>
</dbReference>
<dbReference type="Pfam" id="PF00348">
    <property type="entry name" value="polyprenyl_synt"/>
    <property type="match status" value="1"/>
</dbReference>
<dbReference type="PROSITE" id="PS00723">
    <property type="entry name" value="POLYPRENYL_SYNTHASE_1"/>
    <property type="match status" value="1"/>
</dbReference>
<reference evidence="6" key="1">
    <citation type="submission" date="2015-10" db="EMBL/GenBank/DDBJ databases">
        <authorList>
            <person name="Devillers H."/>
        </authorList>
    </citation>
    <scope>NUCLEOTIDE SEQUENCE [LARGE SCALE GENOMIC DNA]</scope>
</reference>
<dbReference type="CDD" id="cd00685">
    <property type="entry name" value="Trans_IPPS_HT"/>
    <property type="match status" value="1"/>
</dbReference>
<evidence type="ECO:0000313" key="6">
    <source>
        <dbReference type="Proteomes" id="UP000236544"/>
    </source>
</evidence>
<dbReference type="PANTHER" id="PTHR12001:SF44">
    <property type="entry name" value="GERANYLGERANYL PYROPHOSPHATE SYNTHASE"/>
    <property type="match status" value="1"/>
</dbReference>
<dbReference type="AlphaFoldDB" id="A0A0P1KYH2"/>
<keyword evidence="2" id="KW-0479">Metal-binding</keyword>
<keyword evidence="6" id="KW-1185">Reference proteome</keyword>
<comment type="similarity">
    <text evidence="4">Belongs to the FPP/GGPP synthase family.</text>
</comment>
<dbReference type="PANTHER" id="PTHR12001">
    <property type="entry name" value="GERANYLGERANYL PYROPHOSPHATE SYNTHASE"/>
    <property type="match status" value="1"/>
</dbReference>
<protein>
    <submittedName>
        <fullName evidence="5">LAQU0S16e02190g1_1</fullName>
    </submittedName>
</protein>
<dbReference type="InterPro" id="IPR033749">
    <property type="entry name" value="Polyprenyl_synt_CS"/>
</dbReference>
<dbReference type="GO" id="GO:0008299">
    <property type="term" value="P:isoprenoid biosynthetic process"/>
    <property type="evidence" value="ECO:0007669"/>
    <property type="project" value="InterPro"/>
</dbReference>
<sequence>MHPSAGLIEKLANEAPHWTPEEESNLRRPFDYLASSPGKNFRAELIQIFNSFYELPDHRIAIISKLVEILHTSSLLIDDIEDSSEWRRGLRAAHLVYGVPMTINTANYMYFYAMECLKELGNGCDDPSLSKLLIIFNEEMMDLHRGQGLDIYWRDCFMVPTETEYLNMVMNKTGGLFRLTVRLMEVFSPSFSGAKSLVPLSNLLGILYQIRDDFMNLQDAKMIENKGFADDVSEGKLSFPIIHGITHGSSNGNTLVWDILKQRTHDDALKKRLVCYLEDTSGSMEYTRRRVKDVGLLIKEKYLSSMQDRGYDSSALGKVVDRLCAI</sequence>
<dbReference type="OrthoDB" id="6921389at2759"/>
<organism evidence="5 6">
    <name type="scientific">Lachancea quebecensis</name>
    <dbReference type="NCBI Taxonomy" id="1654605"/>
    <lineage>
        <taxon>Eukaryota</taxon>
        <taxon>Fungi</taxon>
        <taxon>Dikarya</taxon>
        <taxon>Ascomycota</taxon>
        <taxon>Saccharomycotina</taxon>
        <taxon>Saccharomycetes</taxon>
        <taxon>Saccharomycetales</taxon>
        <taxon>Saccharomycetaceae</taxon>
        <taxon>Lachancea</taxon>
    </lineage>
</organism>
<gene>
    <name evidence="5" type="ORF">LAQU0_S16e02190g</name>
</gene>
<evidence type="ECO:0000256" key="3">
    <source>
        <dbReference type="ARBA" id="ARBA00022842"/>
    </source>
</evidence>
<accession>A0A0P1KYH2</accession>
<name>A0A0P1KYH2_9SACH</name>
<dbReference type="InterPro" id="IPR008949">
    <property type="entry name" value="Isoprenoid_synthase_dom_sf"/>
</dbReference>
<evidence type="ECO:0000313" key="5">
    <source>
        <dbReference type="EMBL" id="CUS24459.1"/>
    </source>
</evidence>
<proteinExistence type="inferred from homology"/>
<dbReference type="GO" id="GO:0046872">
    <property type="term" value="F:metal ion binding"/>
    <property type="evidence" value="ECO:0007669"/>
    <property type="project" value="UniProtKB-KW"/>
</dbReference>
<keyword evidence="3" id="KW-0460">Magnesium</keyword>
<dbReference type="Gene3D" id="1.10.600.10">
    <property type="entry name" value="Farnesyl Diphosphate Synthase"/>
    <property type="match status" value="1"/>
</dbReference>